<evidence type="ECO:0008006" key="4">
    <source>
        <dbReference type="Google" id="ProtNLM"/>
    </source>
</evidence>
<reference evidence="2 3" key="1">
    <citation type="journal article" date="2019" name="Int. J. Syst. Evol. Microbiol.">
        <title>The Global Catalogue of Microorganisms (GCM) 10K type strain sequencing project: providing services to taxonomists for standard genome sequencing and annotation.</title>
        <authorList>
            <consortium name="The Broad Institute Genomics Platform"/>
            <consortium name="The Broad Institute Genome Sequencing Center for Infectious Disease"/>
            <person name="Wu L."/>
            <person name="Ma J."/>
        </authorList>
    </citation>
    <scope>NUCLEOTIDE SEQUENCE [LARGE SCALE GENOMIC DNA]</scope>
    <source>
        <strain evidence="2 3">JCM 9383</strain>
    </source>
</reference>
<evidence type="ECO:0000313" key="3">
    <source>
        <dbReference type="Proteomes" id="UP001500979"/>
    </source>
</evidence>
<proteinExistence type="predicted"/>
<organism evidence="2 3">
    <name type="scientific">Saccharopolyspora taberi</name>
    <dbReference type="NCBI Taxonomy" id="60895"/>
    <lineage>
        <taxon>Bacteria</taxon>
        <taxon>Bacillati</taxon>
        <taxon>Actinomycetota</taxon>
        <taxon>Actinomycetes</taxon>
        <taxon>Pseudonocardiales</taxon>
        <taxon>Pseudonocardiaceae</taxon>
        <taxon>Saccharopolyspora</taxon>
    </lineage>
</organism>
<evidence type="ECO:0000256" key="1">
    <source>
        <dbReference type="SAM" id="MobiDB-lite"/>
    </source>
</evidence>
<gene>
    <name evidence="2" type="ORF">GCM10010470_44840</name>
</gene>
<feature type="region of interest" description="Disordered" evidence="1">
    <location>
        <begin position="1"/>
        <end position="23"/>
    </location>
</feature>
<accession>A0ABN3VIS5</accession>
<keyword evidence="3" id="KW-1185">Reference proteome</keyword>
<evidence type="ECO:0000313" key="2">
    <source>
        <dbReference type="EMBL" id="GAA2804682.1"/>
    </source>
</evidence>
<dbReference type="Proteomes" id="UP001500979">
    <property type="component" value="Unassembled WGS sequence"/>
</dbReference>
<protein>
    <recommendedName>
        <fullName evidence="4">Transposase</fullName>
    </recommendedName>
</protein>
<sequence>MLTAGQSGDAPRITTTIPQAADRVRNRLTKAHRDGRPPAFDRDAYRGRNMVERCINIRLTTEQPDTH</sequence>
<name>A0ABN3VIS5_9PSEU</name>
<dbReference type="EMBL" id="BAAAUX010000019">
    <property type="protein sequence ID" value="GAA2804682.1"/>
    <property type="molecule type" value="Genomic_DNA"/>
</dbReference>
<comment type="caution">
    <text evidence="2">The sequence shown here is derived from an EMBL/GenBank/DDBJ whole genome shotgun (WGS) entry which is preliminary data.</text>
</comment>